<geneLocation type="plasmid" evidence="3 4">
    <name>2</name>
</geneLocation>
<feature type="transmembrane region" description="Helical" evidence="1">
    <location>
        <begin position="49"/>
        <end position="67"/>
    </location>
</feature>
<dbReference type="InParanoid" id="W0RTI6"/>
<dbReference type="OrthoDB" id="2514702at2"/>
<accession>W0RTI6</accession>
<dbReference type="RefSeq" id="WP_025415048.1">
    <property type="nucleotide sequence ID" value="NZ_CP007130.1"/>
</dbReference>
<keyword evidence="1" id="KW-1133">Transmembrane helix</keyword>
<dbReference type="InterPro" id="IPR003594">
    <property type="entry name" value="HATPase_dom"/>
</dbReference>
<dbReference type="EMBL" id="CP007130">
    <property type="protein sequence ID" value="AHG93757.1"/>
    <property type="molecule type" value="Genomic_DNA"/>
</dbReference>
<dbReference type="Pfam" id="PF06580">
    <property type="entry name" value="His_kinase"/>
    <property type="match status" value="1"/>
</dbReference>
<protein>
    <submittedName>
        <fullName evidence="3">Histidine kinase internal region</fullName>
    </submittedName>
</protein>
<evidence type="ECO:0000313" key="4">
    <source>
        <dbReference type="Proteomes" id="UP000019151"/>
    </source>
</evidence>
<dbReference type="GO" id="GO:0016020">
    <property type="term" value="C:membrane"/>
    <property type="evidence" value="ECO:0007669"/>
    <property type="project" value="InterPro"/>
</dbReference>
<dbReference type="SMART" id="SM00387">
    <property type="entry name" value="HATPase_c"/>
    <property type="match status" value="1"/>
</dbReference>
<dbReference type="Gene3D" id="3.30.565.10">
    <property type="entry name" value="Histidine kinase-like ATPase, C-terminal domain"/>
    <property type="match status" value="1"/>
</dbReference>
<dbReference type="PANTHER" id="PTHR34220:SF9">
    <property type="entry name" value="SIGNAL TRANSDUCTION HISTIDINE KINASE INTERNAL REGION DOMAIN-CONTAINING PROTEIN"/>
    <property type="match status" value="1"/>
</dbReference>
<feature type="transmembrane region" description="Helical" evidence="1">
    <location>
        <begin position="79"/>
        <end position="98"/>
    </location>
</feature>
<evidence type="ECO:0000313" key="3">
    <source>
        <dbReference type="EMBL" id="AHG93757.1"/>
    </source>
</evidence>
<proteinExistence type="predicted"/>
<keyword evidence="3" id="KW-0614">Plasmid</keyword>
<keyword evidence="3" id="KW-0418">Kinase</keyword>
<dbReference type="InterPro" id="IPR050640">
    <property type="entry name" value="Bact_2-comp_sensor_kinase"/>
</dbReference>
<dbReference type="GO" id="GO:0000155">
    <property type="term" value="F:phosphorelay sensor kinase activity"/>
    <property type="evidence" value="ECO:0007669"/>
    <property type="project" value="InterPro"/>
</dbReference>
<dbReference type="Proteomes" id="UP000019151">
    <property type="component" value="Plasmid 2"/>
</dbReference>
<gene>
    <name evidence="3" type="ORF">J421_6222</name>
</gene>
<feature type="transmembrane region" description="Helical" evidence="1">
    <location>
        <begin position="452"/>
        <end position="471"/>
    </location>
</feature>
<keyword evidence="1" id="KW-0812">Transmembrane</keyword>
<dbReference type="KEGG" id="gba:J421_6222"/>
<dbReference type="eggNOG" id="COG2972">
    <property type="taxonomic scope" value="Bacteria"/>
</dbReference>
<dbReference type="AlphaFoldDB" id="W0RTI6"/>
<evidence type="ECO:0000256" key="1">
    <source>
        <dbReference type="SAM" id="Phobius"/>
    </source>
</evidence>
<feature type="domain" description="Histidine kinase" evidence="2">
    <location>
        <begin position="259"/>
        <end position="353"/>
    </location>
</feature>
<dbReference type="PROSITE" id="PS50109">
    <property type="entry name" value="HIS_KIN"/>
    <property type="match status" value="1"/>
</dbReference>
<organism evidence="3 4">
    <name type="scientific">Gemmatirosa kalamazoonensis</name>
    <dbReference type="NCBI Taxonomy" id="861299"/>
    <lineage>
        <taxon>Bacteria</taxon>
        <taxon>Pseudomonadati</taxon>
        <taxon>Gemmatimonadota</taxon>
        <taxon>Gemmatimonadia</taxon>
        <taxon>Gemmatimonadales</taxon>
        <taxon>Gemmatimonadaceae</taxon>
        <taxon>Gemmatirosa</taxon>
    </lineage>
</organism>
<dbReference type="PANTHER" id="PTHR34220">
    <property type="entry name" value="SENSOR HISTIDINE KINASE YPDA"/>
    <property type="match status" value="1"/>
</dbReference>
<sequence>MSRHPILQTWTSRRLRWAAVGWVVLALVEYGVVVSSTSSAPPPRRLLPFYGSIALLWTALTPLVAWWERPRGNHMSVVARILVVLAGVTAAGVLDSMARRLVLVAEGMPPWTPFWATWLYFIDVTAAQYCAIVLATRVLGAHDAVVARTRAELVLRAQLARTRLSYLEAQLQPHFLFNALGAVSELAYEAPAAAARMLRQLASLLRTATERRGEEVTLDEELATLEPYLDIQRIRFADWLRIEQLVSPEARGVLVPRLVLQPLVENAIKHGLVGRSSRGRIEILARVEDRVLHVAVRDNGVGLGAAGHTPGHGIGLRNVRERLAALYGGAWRLTLDALPSGGTSVALSIPARRPTRDDDAGTASFGAPDAGRVVEAMRRHPAAATVLGWFLWGSAWVGQSRAYLVLRGRLAEAAMPRVLVTHFAGAALWAVATPIVVWLARRFPVEGRTAPWRAIAHLALATIVALAHALTWRALLGALLRPADQPQWPEAYVTAIFVSVLAYFILLGVGHYGSAMQWLRERENTAASLRAELAESRLHAATSRAQPEALVRELERLAEEVVHDTAGTERAIASLADNLREALDANVSRQALAAAAAVTGEHAIAQPVR</sequence>
<dbReference type="Pfam" id="PF02518">
    <property type="entry name" value="HATPase_c"/>
    <property type="match status" value="1"/>
</dbReference>
<dbReference type="InterPro" id="IPR010559">
    <property type="entry name" value="Sig_transdc_His_kin_internal"/>
</dbReference>
<feature type="transmembrane region" description="Helical" evidence="1">
    <location>
        <begin position="118"/>
        <end position="140"/>
    </location>
</feature>
<name>W0RTI6_9BACT</name>
<dbReference type="SUPFAM" id="SSF55874">
    <property type="entry name" value="ATPase domain of HSP90 chaperone/DNA topoisomerase II/histidine kinase"/>
    <property type="match status" value="1"/>
</dbReference>
<feature type="transmembrane region" description="Helical" evidence="1">
    <location>
        <begin position="419"/>
        <end position="440"/>
    </location>
</feature>
<reference evidence="3 4" key="1">
    <citation type="journal article" date="2014" name="Genome Announc.">
        <title>Genome Sequence and Methylome of Soil Bacterium Gemmatirosa kalamazoonensis KBS708T, a Member of the Rarely Cultivated Gemmatimonadetes Phylum.</title>
        <authorList>
            <person name="Debruyn J.M."/>
            <person name="Radosevich M."/>
            <person name="Wommack K.E."/>
            <person name="Polson S.W."/>
            <person name="Hauser L.J."/>
            <person name="Fawaz M.N."/>
            <person name="Korlach J."/>
            <person name="Tsai Y.C."/>
        </authorList>
    </citation>
    <scope>NUCLEOTIDE SEQUENCE [LARGE SCALE GENOMIC DNA]</scope>
    <source>
        <strain evidence="3 4">KBS708</strain>
        <plasmid evidence="4">Plasmid 2</plasmid>
    </source>
</reference>
<dbReference type="InterPro" id="IPR036890">
    <property type="entry name" value="HATPase_C_sf"/>
</dbReference>
<dbReference type="InterPro" id="IPR005467">
    <property type="entry name" value="His_kinase_dom"/>
</dbReference>
<keyword evidence="3" id="KW-0808">Transferase</keyword>
<feature type="transmembrane region" description="Helical" evidence="1">
    <location>
        <begin position="382"/>
        <end position="399"/>
    </location>
</feature>
<feature type="transmembrane region" description="Helical" evidence="1">
    <location>
        <begin position="491"/>
        <end position="512"/>
    </location>
</feature>
<dbReference type="HOGENOM" id="CLU_448167_0_0_0"/>
<keyword evidence="4" id="KW-1185">Reference proteome</keyword>
<keyword evidence="1" id="KW-0472">Membrane</keyword>
<evidence type="ECO:0000259" key="2">
    <source>
        <dbReference type="PROSITE" id="PS50109"/>
    </source>
</evidence>